<proteinExistence type="predicted"/>
<evidence type="ECO:0000259" key="1">
    <source>
        <dbReference type="PROSITE" id="PS50042"/>
    </source>
</evidence>
<dbReference type="PROSITE" id="PS50042">
    <property type="entry name" value="CNMP_BINDING_3"/>
    <property type="match status" value="1"/>
</dbReference>
<evidence type="ECO:0000313" key="3">
    <source>
        <dbReference type="Proteomes" id="UP000516305"/>
    </source>
</evidence>
<accession>A0A7H0VIJ3</accession>
<dbReference type="InterPro" id="IPR018490">
    <property type="entry name" value="cNMP-bd_dom_sf"/>
</dbReference>
<dbReference type="CDD" id="cd00038">
    <property type="entry name" value="CAP_ED"/>
    <property type="match status" value="1"/>
</dbReference>
<feature type="domain" description="Cyclic nucleotide-binding" evidence="1">
    <location>
        <begin position="1"/>
        <end position="86"/>
    </location>
</feature>
<dbReference type="Gene3D" id="2.60.120.10">
    <property type="entry name" value="Jelly Rolls"/>
    <property type="match status" value="1"/>
</dbReference>
<dbReference type="SUPFAM" id="SSF51206">
    <property type="entry name" value="cAMP-binding domain-like"/>
    <property type="match status" value="1"/>
</dbReference>
<dbReference type="InterPro" id="IPR000595">
    <property type="entry name" value="cNMP-bd_dom"/>
</dbReference>
<evidence type="ECO:0000313" key="2">
    <source>
        <dbReference type="EMBL" id="QNR25541.1"/>
    </source>
</evidence>
<dbReference type="EMBL" id="CP060139">
    <property type="protein sequence ID" value="QNR25541.1"/>
    <property type="molecule type" value="Genomic_DNA"/>
</dbReference>
<dbReference type="KEGG" id="chyd:H4K34_06785"/>
<gene>
    <name evidence="2" type="ORF">H4K34_06785</name>
</gene>
<dbReference type="Pfam" id="PF00027">
    <property type="entry name" value="cNMP_binding"/>
    <property type="match status" value="1"/>
</dbReference>
<name>A0A7H0VIJ3_9FLAO</name>
<protein>
    <submittedName>
        <fullName evidence="2">Cyclic nucleotide-binding domain-containing protein</fullName>
    </submittedName>
</protein>
<organism evidence="2 3">
    <name type="scientific">Croceimicrobium hydrocarbonivorans</name>
    <dbReference type="NCBI Taxonomy" id="2761580"/>
    <lineage>
        <taxon>Bacteria</taxon>
        <taxon>Pseudomonadati</taxon>
        <taxon>Bacteroidota</taxon>
        <taxon>Flavobacteriia</taxon>
        <taxon>Flavobacteriales</taxon>
        <taxon>Owenweeksiaceae</taxon>
        <taxon>Croceimicrobium</taxon>
    </lineage>
</organism>
<keyword evidence="3" id="KW-1185">Reference proteome</keyword>
<dbReference type="RefSeq" id="WP_210760068.1">
    <property type="nucleotide sequence ID" value="NZ_CP060139.1"/>
</dbReference>
<dbReference type="InterPro" id="IPR014710">
    <property type="entry name" value="RmlC-like_jellyroll"/>
</dbReference>
<sequence length="119" mass="13893">MQSSYIPFSGPGEILFKKGDPALGFYWVLNGEAEIIIPNKRSIILSPGAMAGLDSFIEEDSVPFDIINRGRKLDCIFIDRRCYNNMREHHEFNRYMNRMVLNCLRSYRNLLLPSERIYL</sequence>
<dbReference type="AlphaFoldDB" id="A0A7H0VIJ3"/>
<dbReference type="Proteomes" id="UP000516305">
    <property type="component" value="Chromosome"/>
</dbReference>
<reference evidence="2 3" key="1">
    <citation type="submission" date="2020-08" db="EMBL/GenBank/DDBJ databases">
        <title>Croceimicrobium hydrocarbonivorans gen. nov., sp. nov., a novel marine bacterium isolated from a bacterial consortium that degrades polyethylene terephthalate.</title>
        <authorList>
            <person name="Liu R."/>
        </authorList>
    </citation>
    <scope>NUCLEOTIDE SEQUENCE [LARGE SCALE GENOMIC DNA]</scope>
    <source>
        <strain evidence="2 3">A20-9</strain>
    </source>
</reference>